<name>A0A7C4I3Q4_CALS0</name>
<dbReference type="EMBL" id="DTAD01000058">
    <property type="protein sequence ID" value="HGN90547.1"/>
    <property type="molecule type" value="Genomic_DNA"/>
</dbReference>
<dbReference type="GO" id="GO:0009294">
    <property type="term" value="P:DNA-mediated transformation"/>
    <property type="evidence" value="ECO:0007669"/>
    <property type="project" value="InterPro"/>
</dbReference>
<reference evidence="4" key="1">
    <citation type="journal article" date="2020" name="mSystems">
        <title>Genome- and Community-Level Interaction Insights into Carbon Utilization and Element Cycling Functions of Hydrothermarchaeota in Hydrothermal Sediment.</title>
        <authorList>
            <person name="Zhou Z."/>
            <person name="Liu Y."/>
            <person name="Xu W."/>
            <person name="Pan J."/>
            <person name="Luo Z.H."/>
            <person name="Li M."/>
        </authorList>
    </citation>
    <scope>NUCLEOTIDE SEQUENCE [LARGE SCALE GENOMIC DNA]</scope>
    <source>
        <strain evidence="4">SpSt-613</strain>
        <strain evidence="3">SpSt-669</strain>
    </source>
</reference>
<comment type="caution">
    <text evidence="4">The sequence shown here is derived from an EMBL/GenBank/DDBJ whole genome shotgun (WGS) entry which is preliminary data.</text>
</comment>
<evidence type="ECO:0000256" key="1">
    <source>
        <dbReference type="ARBA" id="ARBA00006525"/>
    </source>
</evidence>
<evidence type="ECO:0000313" key="3">
    <source>
        <dbReference type="EMBL" id="HGL40837.1"/>
    </source>
</evidence>
<dbReference type="EMBL" id="DTCM01000053">
    <property type="protein sequence ID" value="HGL40837.1"/>
    <property type="molecule type" value="Genomic_DNA"/>
</dbReference>
<sequence>MTTQSRAYRQARSITVEQLFGRPLNRVERRLAPNRLYVCGKMRIPLQTPRVAVVGTRNASEEGLNYARELVKWLCRQRVIIVSGLAKGIDTAAHLEAIRSGGATVAVLGTPLSRVYPPENKGLQSLIMSEHLAVSQFPEEHRTQPRDFILRNMTLALISDIVVVVEADEGGGSESTAWSAIRLGRPLLLTPLSAKLSHKMEKYGAEMHGELENLLEALDKALSG</sequence>
<proteinExistence type="inferred from homology"/>
<dbReference type="SUPFAM" id="SSF102405">
    <property type="entry name" value="MCP/YpsA-like"/>
    <property type="match status" value="1"/>
</dbReference>
<dbReference type="AlphaFoldDB" id="A0A7C4I3Q4"/>
<feature type="domain" description="Smf/DprA SLOG" evidence="2">
    <location>
        <begin position="30"/>
        <end position="217"/>
    </location>
</feature>
<organism evidence="4">
    <name type="scientific">Caldiarchaeum subterraneum</name>
    <dbReference type="NCBI Taxonomy" id="311458"/>
    <lineage>
        <taxon>Archaea</taxon>
        <taxon>Nitrososphaerota</taxon>
        <taxon>Candidatus Caldarchaeales</taxon>
        <taxon>Candidatus Caldarchaeaceae</taxon>
        <taxon>Candidatus Caldarchaeum</taxon>
    </lineage>
</organism>
<gene>
    <name evidence="4" type="ORF">ENT82_05405</name>
    <name evidence="3" type="ORF">ENU43_04145</name>
</gene>
<dbReference type="InterPro" id="IPR003488">
    <property type="entry name" value="DprA"/>
</dbReference>
<accession>A0A7C4I3Q4</accession>
<dbReference type="PANTHER" id="PTHR43022">
    <property type="entry name" value="PROTEIN SMF"/>
    <property type="match status" value="1"/>
</dbReference>
<dbReference type="Pfam" id="PF02481">
    <property type="entry name" value="DNA_processg_A"/>
    <property type="match status" value="1"/>
</dbReference>
<evidence type="ECO:0000313" key="4">
    <source>
        <dbReference type="EMBL" id="HGN90547.1"/>
    </source>
</evidence>
<protein>
    <submittedName>
        <fullName evidence="4">DNA-processing protein DprA</fullName>
    </submittedName>
</protein>
<evidence type="ECO:0000259" key="2">
    <source>
        <dbReference type="Pfam" id="PF02481"/>
    </source>
</evidence>
<dbReference type="Gene3D" id="3.40.50.450">
    <property type="match status" value="1"/>
</dbReference>
<dbReference type="PANTHER" id="PTHR43022:SF1">
    <property type="entry name" value="PROTEIN SMF"/>
    <property type="match status" value="1"/>
</dbReference>
<comment type="similarity">
    <text evidence="1">Belongs to the DprA/Smf family.</text>
</comment>
<dbReference type="InterPro" id="IPR057666">
    <property type="entry name" value="DrpA_SLOG"/>
</dbReference>